<evidence type="ECO:0000313" key="3">
    <source>
        <dbReference type="Proteomes" id="UP000242864"/>
    </source>
</evidence>
<dbReference type="AlphaFoldDB" id="A0AAC9WJD2"/>
<dbReference type="EMBL" id="CP020773">
    <property type="protein sequence ID" value="ARJ50731.1"/>
    <property type="molecule type" value="Genomic_DNA"/>
</dbReference>
<dbReference type="Proteomes" id="UP000242864">
    <property type="component" value="Chromosome"/>
</dbReference>
<evidence type="ECO:0000256" key="1">
    <source>
        <dbReference type="SAM" id="Phobius"/>
    </source>
</evidence>
<keyword evidence="3" id="KW-1185">Reference proteome</keyword>
<organism evidence="2 3">
    <name type="scientific">Staphylococcus lutrae</name>
    <dbReference type="NCBI Taxonomy" id="155085"/>
    <lineage>
        <taxon>Bacteria</taxon>
        <taxon>Bacillati</taxon>
        <taxon>Bacillota</taxon>
        <taxon>Bacilli</taxon>
        <taxon>Bacillales</taxon>
        <taxon>Staphylococcaceae</taxon>
        <taxon>Staphylococcus</taxon>
    </lineage>
</organism>
<evidence type="ECO:0000313" key="2">
    <source>
        <dbReference type="EMBL" id="ARJ50731.1"/>
    </source>
</evidence>
<name>A0AAC9WJD2_9STAP</name>
<dbReference type="RefSeq" id="WP_085237209.1">
    <property type="nucleotide sequence ID" value="NZ_CP020773.1"/>
</dbReference>
<dbReference type="KEGG" id="slz:B5P37_05055"/>
<keyword evidence="1" id="KW-0472">Membrane</keyword>
<proteinExistence type="predicted"/>
<gene>
    <name evidence="2" type="ORF">B5P37_05055</name>
</gene>
<keyword evidence="1" id="KW-1133">Transmembrane helix</keyword>
<protein>
    <submittedName>
        <fullName evidence="2">Uncharacterized protein</fullName>
    </submittedName>
</protein>
<sequence length="79" mass="9703">MTNKGPDHHIKEKNKENHDMARINQEIEEELMAYLKEERIERKAKKPYRWTIVIVLMIILLLYLYRATKYFLLIHILLH</sequence>
<accession>A0AAC9WJD2</accession>
<feature type="transmembrane region" description="Helical" evidence="1">
    <location>
        <begin position="48"/>
        <end position="65"/>
    </location>
</feature>
<reference evidence="2 3" key="1">
    <citation type="submission" date="2017-04" db="EMBL/GenBank/DDBJ databases">
        <authorList>
            <person name="Veseli I.A."/>
            <person name="Tang C."/>
            <person name="Pombert J.-F."/>
        </authorList>
    </citation>
    <scope>NUCLEOTIDE SEQUENCE [LARGE SCALE GENOMIC DNA]</scope>
    <source>
        <strain evidence="2 3">ATCC 700373</strain>
    </source>
</reference>
<keyword evidence="1" id="KW-0812">Transmembrane</keyword>